<dbReference type="AlphaFoldDB" id="A0A7J6H8N2"/>
<proteinExistence type="predicted"/>
<name>A0A7J6H8N2_CANSA</name>
<dbReference type="Proteomes" id="UP000583929">
    <property type="component" value="Unassembled WGS sequence"/>
</dbReference>
<protein>
    <submittedName>
        <fullName evidence="1">Uncharacterized protein</fullName>
    </submittedName>
</protein>
<keyword evidence="2" id="KW-1185">Reference proteome</keyword>
<comment type="caution">
    <text evidence="1">The sequence shown here is derived from an EMBL/GenBank/DDBJ whole genome shotgun (WGS) entry which is preliminary data.</text>
</comment>
<organism evidence="1 2">
    <name type="scientific">Cannabis sativa</name>
    <name type="common">Hemp</name>
    <name type="synonym">Marijuana</name>
    <dbReference type="NCBI Taxonomy" id="3483"/>
    <lineage>
        <taxon>Eukaryota</taxon>
        <taxon>Viridiplantae</taxon>
        <taxon>Streptophyta</taxon>
        <taxon>Embryophyta</taxon>
        <taxon>Tracheophyta</taxon>
        <taxon>Spermatophyta</taxon>
        <taxon>Magnoliopsida</taxon>
        <taxon>eudicotyledons</taxon>
        <taxon>Gunneridae</taxon>
        <taxon>Pentapetalae</taxon>
        <taxon>rosids</taxon>
        <taxon>fabids</taxon>
        <taxon>Rosales</taxon>
        <taxon>Cannabaceae</taxon>
        <taxon>Cannabis</taxon>
    </lineage>
</organism>
<accession>A0A7J6H8N2</accession>
<gene>
    <name evidence="1" type="ORF">G4B88_030783</name>
</gene>
<evidence type="ECO:0000313" key="2">
    <source>
        <dbReference type="Proteomes" id="UP000583929"/>
    </source>
</evidence>
<sequence>MKFPPIISSHGEISNNVNDNSVENNVNVSIKFLLI</sequence>
<reference evidence="1 2" key="1">
    <citation type="journal article" date="2020" name="bioRxiv">
        <title>Sequence and annotation of 42 cannabis genomes reveals extensive copy number variation in cannabinoid synthesis and pathogen resistance genes.</title>
        <authorList>
            <person name="Mckernan K.J."/>
            <person name="Helbert Y."/>
            <person name="Kane L.T."/>
            <person name="Ebling H."/>
            <person name="Zhang L."/>
            <person name="Liu B."/>
            <person name="Eaton Z."/>
            <person name="Mclaughlin S."/>
            <person name="Kingan S."/>
            <person name="Baybayan P."/>
            <person name="Concepcion G."/>
            <person name="Jordan M."/>
            <person name="Riva A."/>
            <person name="Barbazuk W."/>
            <person name="Harkins T."/>
        </authorList>
    </citation>
    <scope>NUCLEOTIDE SEQUENCE [LARGE SCALE GENOMIC DNA]</scope>
    <source>
        <strain evidence="2">cv. Jamaican Lion 4</strain>
        <tissue evidence="1">Leaf</tissue>
    </source>
</reference>
<evidence type="ECO:0000313" key="1">
    <source>
        <dbReference type="EMBL" id="KAF4391632.1"/>
    </source>
</evidence>
<dbReference type="EMBL" id="JAATIQ010000058">
    <property type="protein sequence ID" value="KAF4391632.1"/>
    <property type="molecule type" value="Genomic_DNA"/>
</dbReference>